<name>A0AAP0ELC2_9MAGN</name>
<dbReference type="AlphaFoldDB" id="A0AAP0ELC2"/>
<evidence type="ECO:0000313" key="1">
    <source>
        <dbReference type="EMBL" id="KAK9095605.1"/>
    </source>
</evidence>
<reference evidence="1 2" key="1">
    <citation type="submission" date="2024-01" db="EMBL/GenBank/DDBJ databases">
        <title>Genome assemblies of Stephania.</title>
        <authorList>
            <person name="Yang L."/>
        </authorList>
    </citation>
    <scope>NUCLEOTIDE SEQUENCE [LARGE SCALE GENOMIC DNA]</scope>
    <source>
        <strain evidence="1">JXDWG</strain>
        <tissue evidence="1">Leaf</tissue>
    </source>
</reference>
<gene>
    <name evidence="1" type="ORF">Scep_027074</name>
</gene>
<organism evidence="1 2">
    <name type="scientific">Stephania cephalantha</name>
    <dbReference type="NCBI Taxonomy" id="152367"/>
    <lineage>
        <taxon>Eukaryota</taxon>
        <taxon>Viridiplantae</taxon>
        <taxon>Streptophyta</taxon>
        <taxon>Embryophyta</taxon>
        <taxon>Tracheophyta</taxon>
        <taxon>Spermatophyta</taxon>
        <taxon>Magnoliopsida</taxon>
        <taxon>Ranunculales</taxon>
        <taxon>Menispermaceae</taxon>
        <taxon>Menispermoideae</taxon>
        <taxon>Cissampelideae</taxon>
        <taxon>Stephania</taxon>
    </lineage>
</organism>
<accession>A0AAP0ELC2</accession>
<sequence length="64" mass="7467">MIFSQCYLERRREYLIPLRAIERSLKAKLLKTTIQAIREKDIANIVKELKEGEFVTCLADGNLL</sequence>
<keyword evidence="2" id="KW-1185">Reference proteome</keyword>
<dbReference type="EMBL" id="JBBNAG010000011">
    <property type="protein sequence ID" value="KAK9095605.1"/>
    <property type="molecule type" value="Genomic_DNA"/>
</dbReference>
<protein>
    <submittedName>
        <fullName evidence="1">Uncharacterized protein</fullName>
    </submittedName>
</protein>
<evidence type="ECO:0000313" key="2">
    <source>
        <dbReference type="Proteomes" id="UP001419268"/>
    </source>
</evidence>
<comment type="caution">
    <text evidence="1">The sequence shown here is derived from an EMBL/GenBank/DDBJ whole genome shotgun (WGS) entry which is preliminary data.</text>
</comment>
<dbReference type="Proteomes" id="UP001419268">
    <property type="component" value="Unassembled WGS sequence"/>
</dbReference>
<proteinExistence type="predicted"/>